<dbReference type="PANTHER" id="PTHR36304:SF4">
    <property type="entry name" value="DUF4388 DOMAIN-CONTAINING PROTEIN"/>
    <property type="match status" value="1"/>
</dbReference>
<dbReference type="Proteomes" id="UP000280307">
    <property type="component" value="Unassembled WGS sequence"/>
</dbReference>
<feature type="region of interest" description="Disordered" evidence="1">
    <location>
        <begin position="178"/>
        <end position="248"/>
    </location>
</feature>
<organism evidence="3 4">
    <name type="scientific">Candidatus Viridilinea halotolerans</name>
    <dbReference type="NCBI Taxonomy" id="2491704"/>
    <lineage>
        <taxon>Bacteria</taxon>
        <taxon>Bacillati</taxon>
        <taxon>Chloroflexota</taxon>
        <taxon>Chloroflexia</taxon>
        <taxon>Chloroflexales</taxon>
        <taxon>Chloroflexineae</taxon>
        <taxon>Oscillochloridaceae</taxon>
        <taxon>Candidatus Viridilinea</taxon>
    </lineage>
</organism>
<dbReference type="PANTHER" id="PTHR36304">
    <property type="entry name" value="DOMAIN GTPASE-ACTIVATING PROTEIN, PUTATIVE-RELATED-RELATED"/>
    <property type="match status" value="1"/>
</dbReference>
<proteinExistence type="predicted"/>
<reference evidence="3 4" key="1">
    <citation type="submission" date="2018-12" db="EMBL/GenBank/DDBJ databases">
        <title>Genome Sequence of Candidatus Viridilinea halotolerans isolated from saline sulfide-rich spring.</title>
        <authorList>
            <person name="Grouzdev D.S."/>
            <person name="Burganskaya E.I."/>
            <person name="Krutkina M.S."/>
            <person name="Sukhacheva M.V."/>
            <person name="Gorlenko V.M."/>
        </authorList>
    </citation>
    <scope>NUCLEOTIDE SEQUENCE [LARGE SCALE GENOMIC DNA]</scope>
    <source>
        <strain evidence="3">Chok-6</strain>
    </source>
</reference>
<name>A0A426TQP2_9CHLR</name>
<evidence type="ECO:0000259" key="2">
    <source>
        <dbReference type="Pfam" id="PF14332"/>
    </source>
</evidence>
<dbReference type="InterPro" id="IPR025497">
    <property type="entry name" value="PatA-like_N"/>
</dbReference>
<sequence length="248" mass="27277">MEGTIPLFPLHELIEMVVYSSVTGTLNIYGPGAPGTLYFRDGVLYHAEREDAEGMNALAELFEMAEAHFTFVSDVTSEAESLWGTLNDHLQTAQRLAARWRQLRAYIPHMDLVPLLLGSREQLLHRISPAHHVLFQAFDQQSTLRQLAQQLGWAEVDLAEATVQLCVDGLIELRSTRPAALTTPDQPSGQTPRSGSGGLFDRIRSRTPPPRSPTPAAQAAPQTSPTEPPAEPEKAESPDDLILKLLRG</sequence>
<protein>
    <submittedName>
        <fullName evidence="3">DUF4388 domain-containing protein</fullName>
    </submittedName>
</protein>
<dbReference type="EMBL" id="RSAS01000931">
    <property type="protein sequence ID" value="RRR65619.1"/>
    <property type="molecule type" value="Genomic_DNA"/>
</dbReference>
<dbReference type="Pfam" id="PF14332">
    <property type="entry name" value="DUF4388"/>
    <property type="match status" value="1"/>
</dbReference>
<evidence type="ECO:0000256" key="1">
    <source>
        <dbReference type="SAM" id="MobiDB-lite"/>
    </source>
</evidence>
<evidence type="ECO:0000313" key="3">
    <source>
        <dbReference type="EMBL" id="RRR65619.1"/>
    </source>
</evidence>
<dbReference type="AlphaFoldDB" id="A0A426TQP2"/>
<feature type="compositionally biased region" description="Polar residues" evidence="1">
    <location>
        <begin position="183"/>
        <end position="194"/>
    </location>
</feature>
<feature type="domain" description="PatA-like N-terminal" evidence="2">
    <location>
        <begin position="2"/>
        <end position="96"/>
    </location>
</feature>
<gene>
    <name evidence="3" type="ORF">EI684_22610</name>
</gene>
<comment type="caution">
    <text evidence="3">The sequence shown here is derived from an EMBL/GenBank/DDBJ whole genome shotgun (WGS) entry which is preliminary data.</text>
</comment>
<evidence type="ECO:0000313" key="4">
    <source>
        <dbReference type="Proteomes" id="UP000280307"/>
    </source>
</evidence>
<accession>A0A426TQP2</accession>
<feature type="compositionally biased region" description="Low complexity" evidence="1">
    <location>
        <begin position="214"/>
        <end position="225"/>
    </location>
</feature>